<gene>
    <name evidence="1" type="ORF">OIU74_006706</name>
</gene>
<protein>
    <submittedName>
        <fullName evidence="1">Uncharacterized protein</fullName>
    </submittedName>
</protein>
<accession>A0A9Q0UF13</accession>
<comment type="caution">
    <text evidence="1">The sequence shown here is derived from an EMBL/GenBank/DDBJ whole genome shotgun (WGS) entry which is preliminary data.</text>
</comment>
<dbReference type="AlphaFoldDB" id="A0A9Q0UF13"/>
<sequence>MVPSTAVAEDSVAVLGCRWMLKLGHDAGAKRDLAGGVVSLTVEDIEEAIGLFLFYQEEAMVDGWPMSLRLKMMAMELLELGSGCRAEKGRAALAGCGRAAGQGRCCHCRCQRCFA</sequence>
<name>A0A9Q0UF13_9ROSI</name>
<dbReference type="Proteomes" id="UP001151752">
    <property type="component" value="Chromosome 11"/>
</dbReference>
<dbReference type="EMBL" id="JAPFFM010000012">
    <property type="protein sequence ID" value="KAJ6728693.1"/>
    <property type="molecule type" value="Genomic_DNA"/>
</dbReference>
<reference evidence="1" key="2">
    <citation type="journal article" date="2023" name="Int. J. Mol. Sci.">
        <title>De Novo Assembly and Annotation of 11 Diverse Shrub Willow (Salix) Genomes Reveals Novel Gene Organization in Sex-Linked Regions.</title>
        <authorList>
            <person name="Hyden B."/>
            <person name="Feng K."/>
            <person name="Yates T.B."/>
            <person name="Jawdy S."/>
            <person name="Cereghino C."/>
            <person name="Smart L.B."/>
            <person name="Muchero W."/>
        </authorList>
    </citation>
    <scope>NUCLEOTIDE SEQUENCE</scope>
    <source>
        <tissue evidence="1">Shoot tip</tissue>
    </source>
</reference>
<keyword evidence="2" id="KW-1185">Reference proteome</keyword>
<reference evidence="1" key="1">
    <citation type="submission" date="2022-11" db="EMBL/GenBank/DDBJ databases">
        <authorList>
            <person name="Hyden B.L."/>
            <person name="Feng K."/>
            <person name="Yates T."/>
            <person name="Jawdy S."/>
            <person name="Smart L.B."/>
            <person name="Muchero W."/>
        </authorList>
    </citation>
    <scope>NUCLEOTIDE SEQUENCE</scope>
    <source>
        <tissue evidence="1">Shoot tip</tissue>
    </source>
</reference>
<organism evidence="1 2">
    <name type="scientific">Salix koriyanagi</name>
    <dbReference type="NCBI Taxonomy" id="2511006"/>
    <lineage>
        <taxon>Eukaryota</taxon>
        <taxon>Viridiplantae</taxon>
        <taxon>Streptophyta</taxon>
        <taxon>Embryophyta</taxon>
        <taxon>Tracheophyta</taxon>
        <taxon>Spermatophyta</taxon>
        <taxon>Magnoliopsida</taxon>
        <taxon>eudicotyledons</taxon>
        <taxon>Gunneridae</taxon>
        <taxon>Pentapetalae</taxon>
        <taxon>rosids</taxon>
        <taxon>fabids</taxon>
        <taxon>Malpighiales</taxon>
        <taxon>Salicaceae</taxon>
        <taxon>Saliceae</taxon>
        <taxon>Salix</taxon>
    </lineage>
</organism>
<evidence type="ECO:0000313" key="2">
    <source>
        <dbReference type="Proteomes" id="UP001151752"/>
    </source>
</evidence>
<proteinExistence type="predicted"/>
<evidence type="ECO:0000313" key="1">
    <source>
        <dbReference type="EMBL" id="KAJ6728693.1"/>
    </source>
</evidence>